<proteinExistence type="inferred from homology"/>
<dbReference type="STRING" id="679926.Mpet_0784"/>
<gene>
    <name evidence="4" type="primary">truD</name>
    <name evidence="6" type="ordered locus">Mpet_0784</name>
</gene>
<dbReference type="InterPro" id="IPR011760">
    <property type="entry name" value="PsdUridine_synth_TruD_insert"/>
</dbReference>
<dbReference type="GeneID" id="9743239"/>
<dbReference type="Gene3D" id="3.30.2350.20">
    <property type="entry name" value="TruD, catalytic domain"/>
    <property type="match status" value="1"/>
</dbReference>
<dbReference type="eggNOG" id="arCOG04252">
    <property type="taxonomic scope" value="Archaea"/>
</dbReference>
<dbReference type="SUPFAM" id="SSF55120">
    <property type="entry name" value="Pseudouridine synthase"/>
    <property type="match status" value="1"/>
</dbReference>
<dbReference type="GO" id="GO:0031119">
    <property type="term" value="P:tRNA pseudouridine synthesis"/>
    <property type="evidence" value="ECO:0007669"/>
    <property type="project" value="UniProtKB-UniRule"/>
</dbReference>
<dbReference type="Gene3D" id="3.30.70.3160">
    <property type="match status" value="1"/>
</dbReference>
<dbReference type="Pfam" id="PF01142">
    <property type="entry name" value="TruD"/>
    <property type="match status" value="1"/>
</dbReference>
<evidence type="ECO:0000256" key="4">
    <source>
        <dbReference type="HAMAP-Rule" id="MF_01082"/>
    </source>
</evidence>
<dbReference type="KEGG" id="mpi:Mpet_0784"/>
<dbReference type="HAMAP" id="MF_01082">
    <property type="entry name" value="TruD"/>
    <property type="match status" value="1"/>
</dbReference>
<name>E1RIX0_METP4</name>
<feature type="domain" description="TRUD" evidence="5">
    <location>
        <begin position="164"/>
        <end position="383"/>
    </location>
</feature>
<dbReference type="OrthoDB" id="1798at2157"/>
<dbReference type="EC" id="5.4.99.27" evidence="4"/>
<dbReference type="GO" id="GO:0003723">
    <property type="term" value="F:RNA binding"/>
    <property type="evidence" value="ECO:0007669"/>
    <property type="project" value="InterPro"/>
</dbReference>
<evidence type="ECO:0000256" key="2">
    <source>
        <dbReference type="ARBA" id="ARBA00022694"/>
    </source>
</evidence>
<dbReference type="Proteomes" id="UP000006565">
    <property type="component" value="Chromosome"/>
</dbReference>
<sequence length="423" mass="46514">MMKSEYPIETLLGMDYYVTETPGTGGILKKTPSDFVVGEIYGEIKMTGGPYLICELEKTNWDLQKAVKEISKVLGVSQRRIGWGGTKDKRAVTRQLISIYGVSEEDVEAIRIKDISLKVAGHANSQISLGDLKGNNFAITIRDIGTTDPAPILEEVSSASVAGKIPNYFGIQRFGATRPVTHLTGFDILKGDFREAVKTYVSFSCGNEPEETEIARKHYLDTEDVRETLAIMPNHLRYERAMLHHLIEEPGDYEGALKVTPPKLLSMFVSAAQSWLFNKALSRRLEAGGLDEPLVGDRLIFKGGREDIVTEDNIGTAKVHMRRGRCAPAIFMPGSEEFRPAGETDCYIGELLDESGITPESFGLAAEITGTAFRGALRAASIRTEMKYEVSGDSVGLEFSLPPGTYATTLSREIMKADPEKMV</sequence>
<dbReference type="PANTHER" id="PTHR13326">
    <property type="entry name" value="TRNA PSEUDOURIDINE SYNTHASE D"/>
    <property type="match status" value="1"/>
</dbReference>
<dbReference type="AlphaFoldDB" id="E1RIX0"/>
<dbReference type="InterPro" id="IPR001656">
    <property type="entry name" value="PsdUridine_synth_TruD"/>
</dbReference>
<evidence type="ECO:0000259" key="5">
    <source>
        <dbReference type="PROSITE" id="PS50984"/>
    </source>
</evidence>
<reference evidence="6 7" key="1">
    <citation type="journal article" date="2010" name="Stand. Genomic Sci.">
        <title>Complete genome sequence of Methanoplanus petrolearius type strain (SEBR 4847).</title>
        <authorList>
            <person name="Brambilla E."/>
            <person name="Djao O.D."/>
            <person name="Daligault H."/>
            <person name="Lapidus A."/>
            <person name="Lucas S."/>
            <person name="Hammon N."/>
            <person name="Nolan M."/>
            <person name="Tice H."/>
            <person name="Cheng J.F."/>
            <person name="Han C."/>
            <person name="Tapia R."/>
            <person name="Goodwin L."/>
            <person name="Pitluck S."/>
            <person name="Liolios K."/>
            <person name="Ivanova N."/>
            <person name="Mavromatis K."/>
            <person name="Mikhailova N."/>
            <person name="Pati A."/>
            <person name="Chen A."/>
            <person name="Palaniappan K."/>
            <person name="Land M."/>
            <person name="Hauser L."/>
            <person name="Chang Y.J."/>
            <person name="Jeffries C.D."/>
            <person name="Rohde M."/>
            <person name="Spring S."/>
            <person name="Sikorski J."/>
            <person name="Goker M."/>
            <person name="Woyke T."/>
            <person name="Bristow J."/>
            <person name="Eisen J.A."/>
            <person name="Markowitz V."/>
            <person name="Hugenholtz P."/>
            <person name="Kyrpides N.C."/>
            <person name="Klenk H.P."/>
        </authorList>
    </citation>
    <scope>NUCLEOTIDE SEQUENCE [LARGE SCALE GENOMIC DNA]</scope>
    <source>
        <strain evidence="7">DSM 11571 / OCM 486 / SEBR 4847</strain>
    </source>
</reference>
<evidence type="ECO:0000256" key="3">
    <source>
        <dbReference type="ARBA" id="ARBA00023235"/>
    </source>
</evidence>
<dbReference type="InterPro" id="IPR020119">
    <property type="entry name" value="PsdUridine_synth_TruD_CS"/>
</dbReference>
<keyword evidence="2 4" id="KW-0819">tRNA processing</keyword>
<dbReference type="RefSeq" id="WP_013328736.1">
    <property type="nucleotide sequence ID" value="NC_014507.1"/>
</dbReference>
<organism evidence="6 7">
    <name type="scientific">Methanolacinia petrolearia (strain DSM 11571 / OCM 486 / SEBR 4847)</name>
    <name type="common">Methanoplanus petrolearius</name>
    <dbReference type="NCBI Taxonomy" id="679926"/>
    <lineage>
        <taxon>Archaea</taxon>
        <taxon>Methanobacteriati</taxon>
        <taxon>Methanobacteriota</taxon>
        <taxon>Stenosarchaea group</taxon>
        <taxon>Methanomicrobia</taxon>
        <taxon>Methanomicrobiales</taxon>
        <taxon>Methanomicrobiaceae</taxon>
        <taxon>Methanolacinia</taxon>
    </lineage>
</organism>
<comment type="similarity">
    <text evidence="1 4">Belongs to the pseudouridine synthase TruD family.</text>
</comment>
<dbReference type="GO" id="GO:0160150">
    <property type="term" value="F:tRNA pseudouridine(13) synthase activity"/>
    <property type="evidence" value="ECO:0007669"/>
    <property type="project" value="UniProtKB-EC"/>
</dbReference>
<comment type="function">
    <text evidence="4">Could be responsible for synthesis of pseudouridine from uracil-13 in transfer RNAs.</text>
</comment>
<dbReference type="PROSITE" id="PS50984">
    <property type="entry name" value="TRUD"/>
    <property type="match status" value="1"/>
</dbReference>
<dbReference type="HOGENOM" id="CLU_005281_4_1_2"/>
<evidence type="ECO:0000256" key="1">
    <source>
        <dbReference type="ARBA" id="ARBA00007953"/>
    </source>
</evidence>
<dbReference type="Gene3D" id="1.10.1510.30">
    <property type="match status" value="1"/>
</dbReference>
<accession>E1RIX0</accession>
<comment type="catalytic activity">
    <reaction evidence="4">
        <text>uridine(13) in tRNA = pseudouridine(13) in tRNA</text>
        <dbReference type="Rhea" id="RHEA:42540"/>
        <dbReference type="Rhea" id="RHEA-COMP:10105"/>
        <dbReference type="Rhea" id="RHEA-COMP:10106"/>
        <dbReference type="ChEBI" id="CHEBI:65314"/>
        <dbReference type="ChEBI" id="CHEBI:65315"/>
        <dbReference type="EC" id="5.4.99.27"/>
    </reaction>
</comment>
<dbReference type="PROSITE" id="PS01268">
    <property type="entry name" value="UPF0024"/>
    <property type="match status" value="1"/>
</dbReference>
<feature type="active site" description="Nucleophile" evidence="4">
    <location>
        <position position="88"/>
    </location>
</feature>
<keyword evidence="3 4" id="KW-0413">Isomerase</keyword>
<dbReference type="PIRSF" id="PIRSF037016">
    <property type="entry name" value="Pseudouridin_synth_euk_prd"/>
    <property type="match status" value="1"/>
</dbReference>
<dbReference type="PANTHER" id="PTHR13326:SF21">
    <property type="entry name" value="PSEUDOURIDYLATE SYNTHASE PUS7L"/>
    <property type="match status" value="1"/>
</dbReference>
<dbReference type="EMBL" id="CP002117">
    <property type="protein sequence ID" value="ADN35558.1"/>
    <property type="molecule type" value="Genomic_DNA"/>
</dbReference>
<dbReference type="InterPro" id="IPR042214">
    <property type="entry name" value="TruD_catalytic"/>
</dbReference>
<dbReference type="InterPro" id="IPR020103">
    <property type="entry name" value="PsdUridine_synth_cat_dom_sf"/>
</dbReference>
<dbReference type="NCBIfam" id="TIGR00094">
    <property type="entry name" value="tRNA_TruD_broad"/>
    <property type="match status" value="1"/>
</dbReference>
<evidence type="ECO:0000313" key="7">
    <source>
        <dbReference type="Proteomes" id="UP000006565"/>
    </source>
</evidence>
<protein>
    <recommendedName>
        <fullName evidence="4">Probable tRNA pseudouridine synthase D</fullName>
        <ecNumber evidence="4">5.4.99.27</ecNumber>
    </recommendedName>
    <alternativeName>
        <fullName evidence="4">tRNA pseudouridine(13) synthase</fullName>
    </alternativeName>
    <alternativeName>
        <fullName evidence="4">tRNA pseudouridylate synthase D</fullName>
    </alternativeName>
    <alternativeName>
        <fullName evidence="4">tRNA-uridine isomerase D</fullName>
    </alternativeName>
</protein>
<keyword evidence="7" id="KW-1185">Reference proteome</keyword>
<dbReference type="FunFam" id="3.30.70.3160:FF:000001">
    <property type="entry name" value="Probable tRNA pseudouridine synthase D"/>
    <property type="match status" value="1"/>
</dbReference>
<evidence type="ECO:0000313" key="6">
    <source>
        <dbReference type="EMBL" id="ADN35558.1"/>
    </source>
</evidence>